<reference evidence="7 8" key="1">
    <citation type="submission" date="2011-04" db="EMBL/GenBank/DDBJ databases">
        <title>The Genome Sequence of Clostridium citroniae WAL-19142.</title>
        <authorList>
            <consortium name="The Broad Institute Genome Sequencing Platform"/>
            <person name="Earl A."/>
            <person name="Ward D."/>
            <person name="Feldgarden M."/>
            <person name="Gevers D."/>
            <person name="Warren Y.A."/>
            <person name="Tyrrell K.L."/>
            <person name="Citron D.M."/>
            <person name="Goldstein E.J."/>
            <person name="Daigneault M."/>
            <person name="Allen-Vercoe E."/>
            <person name="Young S.K."/>
            <person name="Zeng Q."/>
            <person name="Gargeya S."/>
            <person name="Fitzgerald M."/>
            <person name="Haas B."/>
            <person name="Abouelleil A."/>
            <person name="Alvarado L."/>
            <person name="Arachchi H.M."/>
            <person name="Berlin A."/>
            <person name="Brown A."/>
            <person name="Chapman S.B."/>
            <person name="Chen Z."/>
            <person name="Dunbar C."/>
            <person name="Freedman E."/>
            <person name="Gearin G."/>
            <person name="Gellesch M."/>
            <person name="Goldberg J."/>
            <person name="Griggs A."/>
            <person name="Gujja S."/>
            <person name="Heilman E.R."/>
            <person name="Heiman D."/>
            <person name="Howarth C."/>
            <person name="Larson L."/>
            <person name="Lui A."/>
            <person name="MacDonald P.J."/>
            <person name="Mehta T."/>
            <person name="Montmayeur A."/>
            <person name="Murphy C."/>
            <person name="Neiman D."/>
            <person name="Pearson M."/>
            <person name="Priest M."/>
            <person name="Roberts A."/>
            <person name="Saif S."/>
            <person name="Shea T."/>
            <person name="Shenoy N."/>
            <person name="Sisk P."/>
            <person name="Stolte C."/>
            <person name="Sykes S."/>
            <person name="White J."/>
            <person name="Yandava C."/>
            <person name="Wortman J."/>
            <person name="Nusbaum C."/>
            <person name="Birren B."/>
        </authorList>
    </citation>
    <scope>NUCLEOTIDE SEQUENCE [LARGE SCALE GENOMIC DNA]</scope>
    <source>
        <strain evidence="7 8">WAL-19142</strain>
    </source>
</reference>
<organism evidence="7 8">
    <name type="scientific">[Clostridium] citroniae WAL-19142</name>
    <dbReference type="NCBI Taxonomy" id="742734"/>
    <lineage>
        <taxon>Bacteria</taxon>
        <taxon>Bacillati</taxon>
        <taxon>Bacillota</taxon>
        <taxon>Clostridia</taxon>
        <taxon>Lachnospirales</taxon>
        <taxon>Lachnospiraceae</taxon>
        <taxon>Enterocloster</taxon>
    </lineage>
</organism>
<dbReference type="InterPro" id="IPR002781">
    <property type="entry name" value="TM_pro_TauE-like"/>
</dbReference>
<dbReference type="PANTHER" id="PTHR43701:SF2">
    <property type="entry name" value="MEMBRANE TRANSPORTER PROTEIN YJNA-RELATED"/>
    <property type="match status" value="1"/>
</dbReference>
<comment type="similarity">
    <text evidence="2 6">Belongs to the 4-toluene sulfonate uptake permease (TSUP) (TC 2.A.102) family.</text>
</comment>
<keyword evidence="6" id="KW-1003">Cell membrane</keyword>
<keyword evidence="3 6" id="KW-0812">Transmembrane</keyword>
<evidence type="ECO:0000313" key="7">
    <source>
        <dbReference type="EMBL" id="KMW19149.1"/>
    </source>
</evidence>
<feature type="transmembrane region" description="Helical" evidence="6">
    <location>
        <begin position="201"/>
        <end position="219"/>
    </location>
</feature>
<dbReference type="InterPro" id="IPR051598">
    <property type="entry name" value="TSUP/Inactive_protease-like"/>
</dbReference>
<dbReference type="RefSeq" id="WP_007865917.1">
    <property type="nucleotide sequence ID" value="NZ_KQ235878.1"/>
</dbReference>
<evidence type="ECO:0000256" key="2">
    <source>
        <dbReference type="ARBA" id="ARBA00009142"/>
    </source>
</evidence>
<comment type="subcellular location">
    <subcellularLocation>
        <location evidence="6">Cell membrane</location>
        <topology evidence="6">Multi-pass membrane protein</topology>
    </subcellularLocation>
    <subcellularLocation>
        <location evidence="1">Membrane</location>
        <topology evidence="1">Multi-pass membrane protein</topology>
    </subcellularLocation>
</comment>
<evidence type="ECO:0000256" key="3">
    <source>
        <dbReference type="ARBA" id="ARBA00022692"/>
    </source>
</evidence>
<feature type="transmembrane region" description="Helical" evidence="6">
    <location>
        <begin position="98"/>
        <end position="116"/>
    </location>
</feature>
<feature type="transmembrane region" description="Helical" evidence="6">
    <location>
        <begin position="231"/>
        <end position="249"/>
    </location>
</feature>
<name>A0A0J9C3Y9_9FIRM</name>
<dbReference type="EMBL" id="ADLK01000021">
    <property type="protein sequence ID" value="KMW19149.1"/>
    <property type="molecule type" value="Genomic_DNA"/>
</dbReference>
<evidence type="ECO:0000313" key="8">
    <source>
        <dbReference type="Proteomes" id="UP000037392"/>
    </source>
</evidence>
<evidence type="ECO:0000256" key="5">
    <source>
        <dbReference type="ARBA" id="ARBA00023136"/>
    </source>
</evidence>
<dbReference type="GeneID" id="93165289"/>
<accession>A0A0J9C3Y9</accession>
<feature type="transmembrane region" description="Helical" evidence="6">
    <location>
        <begin position="74"/>
        <end position="92"/>
    </location>
</feature>
<sequence length="253" mass="26148">MGFWLIVVAANLVVGAFVGLTGVAGFLLPIVYTGPLAMGVTEGLALSFAAFIVSGALGSVNYNRAGNLDIPFGIRLSLGSLVGAILGVKLNLVIPESVVKILLYMVVLLSGISILLRKDKKAKDGKTGYVISEHLAATLVLGFVTGAICALSGAGGPVLVMPLLVVLGIGIRTAVGVSLFNSVFIGIPACIGYMMQCNIKSLLPVMAAALVFHAVGVVYGSRNAVRINQVVLKKGIAVFSILIAIWKLSSQLL</sequence>
<evidence type="ECO:0000256" key="1">
    <source>
        <dbReference type="ARBA" id="ARBA00004141"/>
    </source>
</evidence>
<dbReference type="PANTHER" id="PTHR43701">
    <property type="entry name" value="MEMBRANE TRANSPORTER PROTEIN MJ0441-RELATED"/>
    <property type="match status" value="1"/>
</dbReference>
<dbReference type="GO" id="GO:0005886">
    <property type="term" value="C:plasma membrane"/>
    <property type="evidence" value="ECO:0007669"/>
    <property type="project" value="UniProtKB-SubCell"/>
</dbReference>
<dbReference type="Proteomes" id="UP000037392">
    <property type="component" value="Unassembled WGS sequence"/>
</dbReference>
<keyword evidence="5 6" id="KW-0472">Membrane</keyword>
<feature type="transmembrane region" description="Helical" evidence="6">
    <location>
        <begin position="12"/>
        <end position="32"/>
    </location>
</feature>
<proteinExistence type="inferred from homology"/>
<dbReference type="Pfam" id="PF01925">
    <property type="entry name" value="TauE"/>
    <property type="match status" value="1"/>
</dbReference>
<evidence type="ECO:0000256" key="4">
    <source>
        <dbReference type="ARBA" id="ARBA00022989"/>
    </source>
</evidence>
<feature type="transmembrane region" description="Helical" evidence="6">
    <location>
        <begin position="128"/>
        <end position="148"/>
    </location>
</feature>
<feature type="transmembrane region" description="Helical" evidence="6">
    <location>
        <begin position="44"/>
        <end position="62"/>
    </location>
</feature>
<protein>
    <recommendedName>
        <fullName evidence="6">Probable membrane transporter protein</fullName>
    </recommendedName>
</protein>
<dbReference type="AlphaFoldDB" id="A0A0J9C3Y9"/>
<gene>
    <name evidence="7" type="ORF">HMPREF9470_02634</name>
</gene>
<keyword evidence="4 6" id="KW-1133">Transmembrane helix</keyword>
<comment type="caution">
    <text evidence="7">The sequence shown here is derived from an EMBL/GenBank/DDBJ whole genome shotgun (WGS) entry which is preliminary data.</text>
</comment>
<evidence type="ECO:0000256" key="6">
    <source>
        <dbReference type="RuleBase" id="RU363041"/>
    </source>
</evidence>
<dbReference type="OrthoDB" id="9780109at2"/>
<dbReference type="PATRIC" id="fig|742734.4.peg.2828"/>